<protein>
    <recommendedName>
        <fullName evidence="6">C3H1-type domain-containing protein</fullName>
    </recommendedName>
</protein>
<keyword evidence="8" id="KW-1185">Reference proteome</keyword>
<dbReference type="SMART" id="SM00356">
    <property type="entry name" value="ZnF_C3H1"/>
    <property type="match status" value="1"/>
</dbReference>
<evidence type="ECO:0000256" key="4">
    <source>
        <dbReference type="PROSITE-ProRule" id="PRU00723"/>
    </source>
</evidence>
<feature type="zinc finger region" description="C3H1-type" evidence="4">
    <location>
        <begin position="155"/>
        <end position="182"/>
    </location>
</feature>
<dbReference type="EMBL" id="CP136895">
    <property type="protein sequence ID" value="WOL10423.1"/>
    <property type="molecule type" value="Genomic_DNA"/>
</dbReference>
<feature type="compositionally biased region" description="Polar residues" evidence="5">
    <location>
        <begin position="10"/>
        <end position="19"/>
    </location>
</feature>
<dbReference type="InterPro" id="IPR052650">
    <property type="entry name" value="Zinc_finger_CCCH"/>
</dbReference>
<reference evidence="7 8" key="1">
    <citation type="submission" date="2023-10" db="EMBL/GenBank/DDBJ databases">
        <title>Chromosome-scale genome assembly provides insights into flower coloration mechanisms of Canna indica.</title>
        <authorList>
            <person name="Li C."/>
        </authorList>
    </citation>
    <scope>NUCLEOTIDE SEQUENCE [LARGE SCALE GENOMIC DNA]</scope>
    <source>
        <tissue evidence="7">Flower</tissue>
    </source>
</reference>
<evidence type="ECO:0000313" key="8">
    <source>
        <dbReference type="Proteomes" id="UP001327560"/>
    </source>
</evidence>
<feature type="compositionally biased region" description="Polar residues" evidence="5">
    <location>
        <begin position="126"/>
        <end position="147"/>
    </location>
</feature>
<dbReference type="AlphaFoldDB" id="A0AAQ3QIE5"/>
<proteinExistence type="predicted"/>
<accession>A0AAQ3QIE5</accession>
<keyword evidence="2 4" id="KW-0863">Zinc-finger</keyword>
<sequence>MPKPSAASALDSSVELSQETDSRSAGGGGCGENGGVLLGKDRVQGKIEKVEVKVEGGEEVVGADSSHEEDDDTSKKHKDCYEEPKSIYSNYERYYVSPANSHVNYVRGGNLGNIPPSKSYIVKASEMSSGNVSENTPQRRPRSSSPATEYESANKRPEIICSFFVKGWCIRGNSCRFLHIKEGVGYASMATKEENRTSEDSIELKGPDMVEKSSVSTSIDFIGKGNLENSRNPQFQRALVRTYGGGETHGLFQSKDDDNNLKSKNFSEEHLQRDVSFSSRMSSLAVDELRQKSLFQERNPRTYGFTPHVDSIHDRRSASVEIPSRQYSNEGMMYKAMPRGEPWNESSFSREVSFTKNSLTLGHSSASGGPSTITNIYKDSSHMYSYDKRPDNLARQYQQSHFMLHDSYSSCMRSSIKSSFGFPLHSFRGSPSLGPLSPFAQAGTTSVSGSPPVSAENEDIHTILNYSRGFCSATSGKQSTGGDSLSLSDETKKLLEYTWENSVPFRPSFCCEPFIKSSTGSQYDPLVDRVDHSKEGTTTSASPSAIVEGMLNQHTVCGSILAGDCTPGCHAKNSVNSITPAGEGLLVTKESPHEYCGHTTTAVSLDPSTIERGINFTTEEEKSQIPDLPDAAHVNKTELGMNVSEIDKGKDMEAKVVKNFHAALVDFVKELLKPSWKEGLLSKDVHKLIVKKVVEKVLSSLQPHQVPSGAESIGQYLSLSRLKISKLVEAYVEKYIKS</sequence>
<feature type="compositionally biased region" description="Basic and acidic residues" evidence="5">
    <location>
        <begin position="39"/>
        <end position="56"/>
    </location>
</feature>
<dbReference type="Pfam" id="PF00642">
    <property type="entry name" value="zf-CCCH"/>
    <property type="match status" value="1"/>
</dbReference>
<organism evidence="7 8">
    <name type="scientific">Canna indica</name>
    <name type="common">Indian-shot</name>
    <dbReference type="NCBI Taxonomy" id="4628"/>
    <lineage>
        <taxon>Eukaryota</taxon>
        <taxon>Viridiplantae</taxon>
        <taxon>Streptophyta</taxon>
        <taxon>Embryophyta</taxon>
        <taxon>Tracheophyta</taxon>
        <taxon>Spermatophyta</taxon>
        <taxon>Magnoliopsida</taxon>
        <taxon>Liliopsida</taxon>
        <taxon>Zingiberales</taxon>
        <taxon>Cannaceae</taxon>
        <taxon>Canna</taxon>
    </lineage>
</organism>
<dbReference type="InterPro" id="IPR036855">
    <property type="entry name" value="Znf_CCCH_sf"/>
</dbReference>
<keyword evidence="1 4" id="KW-0479">Metal-binding</keyword>
<gene>
    <name evidence="7" type="ORF">Cni_G19178</name>
</gene>
<feature type="compositionally biased region" description="Gly residues" evidence="5">
    <location>
        <begin position="25"/>
        <end position="37"/>
    </location>
</feature>
<evidence type="ECO:0000256" key="1">
    <source>
        <dbReference type="ARBA" id="ARBA00022723"/>
    </source>
</evidence>
<feature type="region of interest" description="Disordered" evidence="5">
    <location>
        <begin position="126"/>
        <end position="151"/>
    </location>
</feature>
<dbReference type="Gene3D" id="4.10.1000.10">
    <property type="entry name" value="Zinc finger, CCCH-type"/>
    <property type="match status" value="1"/>
</dbReference>
<dbReference type="Proteomes" id="UP001327560">
    <property type="component" value="Chromosome 6"/>
</dbReference>
<evidence type="ECO:0000259" key="6">
    <source>
        <dbReference type="PROSITE" id="PS50103"/>
    </source>
</evidence>
<evidence type="ECO:0000313" key="7">
    <source>
        <dbReference type="EMBL" id="WOL10423.1"/>
    </source>
</evidence>
<evidence type="ECO:0000256" key="5">
    <source>
        <dbReference type="SAM" id="MobiDB-lite"/>
    </source>
</evidence>
<keyword evidence="3 4" id="KW-0862">Zinc</keyword>
<dbReference type="PANTHER" id="PTHR36886:SF3">
    <property type="entry name" value="PROTEIN FRIGIDA-ESSENTIAL 1"/>
    <property type="match status" value="1"/>
</dbReference>
<feature type="domain" description="C3H1-type" evidence="6">
    <location>
        <begin position="155"/>
        <end position="182"/>
    </location>
</feature>
<evidence type="ECO:0000256" key="3">
    <source>
        <dbReference type="ARBA" id="ARBA00022833"/>
    </source>
</evidence>
<dbReference type="SUPFAM" id="SSF90229">
    <property type="entry name" value="CCCH zinc finger"/>
    <property type="match status" value="1"/>
</dbReference>
<dbReference type="GO" id="GO:0008270">
    <property type="term" value="F:zinc ion binding"/>
    <property type="evidence" value="ECO:0007669"/>
    <property type="project" value="UniProtKB-KW"/>
</dbReference>
<feature type="region of interest" description="Disordered" evidence="5">
    <location>
        <begin position="1"/>
        <end position="80"/>
    </location>
</feature>
<dbReference type="PANTHER" id="PTHR36886">
    <property type="entry name" value="PROTEIN FRIGIDA-ESSENTIAL 1"/>
    <property type="match status" value="1"/>
</dbReference>
<dbReference type="InterPro" id="IPR000571">
    <property type="entry name" value="Znf_CCCH"/>
</dbReference>
<dbReference type="PROSITE" id="PS50103">
    <property type="entry name" value="ZF_C3H1"/>
    <property type="match status" value="1"/>
</dbReference>
<name>A0AAQ3QIE5_9LILI</name>
<evidence type="ECO:0000256" key="2">
    <source>
        <dbReference type="ARBA" id="ARBA00022771"/>
    </source>
</evidence>